<accession>A0A6J6IQI8</accession>
<organism evidence="1">
    <name type="scientific">freshwater metagenome</name>
    <dbReference type="NCBI Taxonomy" id="449393"/>
    <lineage>
        <taxon>unclassified sequences</taxon>
        <taxon>metagenomes</taxon>
        <taxon>ecological metagenomes</taxon>
    </lineage>
</organism>
<sequence length="46" mass="4922">MALLEAAEVLFDEADVALRDGDLGTYQSKVDEAQALISRALTLLGQ</sequence>
<reference evidence="1" key="1">
    <citation type="submission" date="2020-05" db="EMBL/GenBank/DDBJ databases">
        <authorList>
            <person name="Chiriac C."/>
            <person name="Salcher M."/>
            <person name="Ghai R."/>
            <person name="Kavagutti S V."/>
        </authorList>
    </citation>
    <scope>NUCLEOTIDE SEQUENCE</scope>
</reference>
<protein>
    <submittedName>
        <fullName evidence="1">Unannotated protein</fullName>
    </submittedName>
</protein>
<dbReference type="EMBL" id="CAEZVL010000047">
    <property type="protein sequence ID" value="CAB4626901.1"/>
    <property type="molecule type" value="Genomic_DNA"/>
</dbReference>
<name>A0A6J6IQI8_9ZZZZ</name>
<proteinExistence type="predicted"/>
<dbReference type="AlphaFoldDB" id="A0A6J6IQI8"/>
<evidence type="ECO:0000313" key="1">
    <source>
        <dbReference type="EMBL" id="CAB4626901.1"/>
    </source>
</evidence>
<gene>
    <name evidence="1" type="ORF">UFOPK1960_00445</name>
</gene>